<organism evidence="4 5">
    <name type="scientific">Cimex lectularius</name>
    <name type="common">Bed bug</name>
    <name type="synonym">Acanthia lectularia</name>
    <dbReference type="NCBI Taxonomy" id="79782"/>
    <lineage>
        <taxon>Eukaryota</taxon>
        <taxon>Metazoa</taxon>
        <taxon>Ecdysozoa</taxon>
        <taxon>Arthropoda</taxon>
        <taxon>Hexapoda</taxon>
        <taxon>Insecta</taxon>
        <taxon>Pterygota</taxon>
        <taxon>Neoptera</taxon>
        <taxon>Paraneoptera</taxon>
        <taxon>Hemiptera</taxon>
        <taxon>Heteroptera</taxon>
        <taxon>Panheteroptera</taxon>
        <taxon>Cimicomorpha</taxon>
        <taxon>Cimicidae</taxon>
        <taxon>Cimex</taxon>
    </lineage>
</organism>
<feature type="compositionally biased region" description="Low complexity" evidence="2">
    <location>
        <begin position="451"/>
        <end position="462"/>
    </location>
</feature>
<feature type="compositionally biased region" description="Low complexity" evidence="2">
    <location>
        <begin position="352"/>
        <end position="381"/>
    </location>
</feature>
<name>A0A8I6RX47_CIMLE</name>
<keyword evidence="1" id="KW-0479">Metal-binding</keyword>
<feature type="compositionally biased region" description="Acidic residues" evidence="2">
    <location>
        <begin position="428"/>
        <end position="446"/>
    </location>
</feature>
<keyword evidence="1" id="KW-0863">Zinc-finger</keyword>
<feature type="compositionally biased region" description="Basic residues" evidence="2">
    <location>
        <begin position="549"/>
        <end position="563"/>
    </location>
</feature>
<dbReference type="InterPro" id="IPR052109">
    <property type="entry name" value="SRRM_Domain-Containing"/>
</dbReference>
<feature type="compositionally biased region" description="Basic and acidic residues" evidence="2">
    <location>
        <begin position="527"/>
        <end position="548"/>
    </location>
</feature>
<feature type="compositionally biased region" description="Basic residues" evidence="2">
    <location>
        <begin position="471"/>
        <end position="483"/>
    </location>
</feature>
<keyword evidence="5" id="KW-1185">Reference proteome</keyword>
<feature type="compositionally biased region" description="Polar residues" evidence="2">
    <location>
        <begin position="408"/>
        <end position="417"/>
    </location>
</feature>
<dbReference type="RefSeq" id="XP_014254045.1">
    <property type="nucleotide sequence ID" value="XM_014398559.1"/>
</dbReference>
<dbReference type="GeneID" id="106669237"/>
<dbReference type="OMA" id="IVNHLTC"/>
<evidence type="ECO:0000259" key="3">
    <source>
        <dbReference type="PROSITE" id="PS50157"/>
    </source>
</evidence>
<feature type="compositionally biased region" description="Polar residues" evidence="2">
    <location>
        <begin position="1300"/>
        <end position="1321"/>
    </location>
</feature>
<feature type="domain" description="C2H2-type" evidence="3">
    <location>
        <begin position="42"/>
        <end position="71"/>
    </location>
</feature>
<accession>A0A8I6RX47</accession>
<dbReference type="InterPro" id="IPR013087">
    <property type="entry name" value="Znf_C2H2_type"/>
</dbReference>
<feature type="compositionally biased region" description="Basic and acidic residues" evidence="2">
    <location>
        <begin position="1077"/>
        <end position="1086"/>
    </location>
</feature>
<evidence type="ECO:0000313" key="5">
    <source>
        <dbReference type="Proteomes" id="UP000494040"/>
    </source>
</evidence>
<feature type="compositionally biased region" description="Basic and acidic residues" evidence="2">
    <location>
        <begin position="509"/>
        <end position="519"/>
    </location>
</feature>
<dbReference type="GO" id="GO:0003729">
    <property type="term" value="F:mRNA binding"/>
    <property type="evidence" value="ECO:0007669"/>
    <property type="project" value="TreeGrafter"/>
</dbReference>
<dbReference type="GO" id="GO:0008270">
    <property type="term" value="F:zinc ion binding"/>
    <property type="evidence" value="ECO:0007669"/>
    <property type="project" value="UniProtKB-KW"/>
</dbReference>
<feature type="compositionally biased region" description="Basic and acidic residues" evidence="2">
    <location>
        <begin position="1105"/>
        <end position="1116"/>
    </location>
</feature>
<dbReference type="EnsemblMetazoa" id="XM_014398559.1">
    <property type="protein sequence ID" value="XP_014254045.1"/>
    <property type="gene ID" value="LOC106669237"/>
</dbReference>
<feature type="region of interest" description="Disordered" evidence="2">
    <location>
        <begin position="1077"/>
        <end position="1131"/>
    </location>
</feature>
<feature type="compositionally biased region" description="Polar residues" evidence="2">
    <location>
        <begin position="81"/>
        <end position="95"/>
    </location>
</feature>
<dbReference type="PROSITE" id="PS50157">
    <property type="entry name" value="ZINC_FINGER_C2H2_2"/>
    <property type="match status" value="1"/>
</dbReference>
<feature type="compositionally biased region" description="Basic and acidic residues" evidence="2">
    <location>
        <begin position="418"/>
        <end position="427"/>
    </location>
</feature>
<sequence length="1327" mass="151475">MDHHSQGSSKVKKALQETVKLDDERYGYVITELIPIGCVPRWHCHVCGKTISSERALLNHLSHPIHKSNLRVPKHPANNFKKFSSKPNGSPTIEENTNDKDPSWSDVATDILPGEPVPPGMEDIVEGVCQIQKTLDSFKAAPLIGLEYIVELVSSTGEGEPRYACLLCEKRGDPRSVMLHLTSQNHYLKYISCFFRSAGNALNMLQRTPEIRKGIYVAINKVAEEIEKNYGRLKPTSAIAETFSAKKYEILREIDEKEHFRETPSTAFLHLVDINKIKQYAAEEEQRLQSQVKKVADVPILTSKYGGPKYPQFSKGFPPLKPLESLPPLKNPHQKVPPPLINPPKIVPPPLVNVQKNLSAPSLNNSPQNQPNSSPNKQNNSCKTTNKGPQKSEKKLAFQIGKPAKSLGRNNKLTDQQKQAEQKKESNKDDEENDDDDVIFVEDEECIEVKSLSSISSVSDNDSLGRDNSKRKGKSPYNRYRRNRSPEYRSRRRSPSYSNYVRSRRSRSRSRERYRDRGYRRSHSRRRYSEEREKRRDYTPERSYERRRFSPRRRERSPDRRRSKTIETGMNRESEEQKKMITYRAELKKLEMEYDEKLKYYEDRPEKHPSYSEEWKNFWNRRYKEIQQSGKDPSTYDFKPEWIVFWGKRMKEINDDEFNKKKEDLTKEMGIKNMRGPSSDLQDISPPTPEESRDVTVDDIRNTWKALTGSEISAPPEKCLDKYSSSWDESENPYYDKLSKKKVIPNRSTHFTISPPVVHCLRTLAVLENQLGSLGPKALDLLARALSLERTKPNESMTLLDDQDIHIFFDTVKEKIRGQLLAGIVERGLVNSCYSVIGAIDNMLRTHSPKPRLPPQNLQNPLPTLVQRDIVPPAQPISEPVQVPGIGMVDKIAVAQQIAGALVAQGKTDLSQEELEDLINAVVGIARASNAIVSQDTSTADFFSQLNMKNSTATSHINEILGNMISTVQKNANVSTGTAQTSGTPINTVPPIEIPAMTSGKTPLVNNKDVLSNVQGGYESDEKLKEKLINFSNLCREEQQELIAMLKDLESTQPSRVEGLRKYVSIGLTKKGEIKTIDEHERDEPPAKLSRLSPFSSRIGNSNPSHDEELNLKEINSKNIPSDDDDDDDDYSFEDVYKAASEKLNFKEAEFKKNISTHEDGNYPFGLKMHDRVTTPEQPQPQPRVSQTSDHNLVASEYTDIHFTKDTRENKGSLFSPEIINSNMQTSTVGLDMFSDNFNCNDDQQPCSKREDYTRFTSRGSAIKPDDRYMDAYNYRQNWQYDDIDNRGRGRFSNAQHQYTTGNQNYPTQNFNQVPPRNSGNYYGDQY</sequence>
<feature type="region of interest" description="Disordered" evidence="2">
    <location>
        <begin position="76"/>
        <end position="105"/>
    </location>
</feature>
<dbReference type="RefSeq" id="XP_024082439.1">
    <property type="nucleotide sequence ID" value="XM_024226671.1"/>
</dbReference>
<dbReference type="KEGG" id="clec:106669237"/>
<feature type="compositionally biased region" description="Polar residues" evidence="2">
    <location>
        <begin position="1093"/>
        <end position="1104"/>
    </location>
</feature>
<evidence type="ECO:0000256" key="2">
    <source>
        <dbReference type="SAM" id="MobiDB-lite"/>
    </source>
</evidence>
<keyword evidence="1" id="KW-0862">Zinc</keyword>
<evidence type="ECO:0000313" key="4">
    <source>
        <dbReference type="EnsemblMetazoa" id="XP_014254045.1"/>
    </source>
</evidence>
<feature type="region of interest" description="Disordered" evidence="2">
    <location>
        <begin position="324"/>
        <end position="578"/>
    </location>
</feature>
<evidence type="ECO:0000256" key="1">
    <source>
        <dbReference type="PROSITE-ProRule" id="PRU00042"/>
    </source>
</evidence>
<feature type="region of interest" description="Disordered" evidence="2">
    <location>
        <begin position="1300"/>
        <end position="1327"/>
    </location>
</feature>
<feature type="compositionally biased region" description="Pro residues" evidence="2">
    <location>
        <begin position="335"/>
        <end position="351"/>
    </location>
</feature>
<protein>
    <recommendedName>
        <fullName evidence="3">C2H2-type domain-containing protein</fullName>
    </recommendedName>
</protein>
<dbReference type="OrthoDB" id="5877502at2759"/>
<dbReference type="PANTHER" id="PTHR34755:SF4">
    <property type="entry name" value="F-BOX DOMAIN-CONTAINING PROTEIN"/>
    <property type="match status" value="1"/>
</dbReference>
<dbReference type="PROSITE" id="PS00028">
    <property type="entry name" value="ZINC_FINGER_C2H2_1"/>
    <property type="match status" value="1"/>
</dbReference>
<dbReference type="EnsemblMetazoa" id="XM_024226671.1">
    <property type="protein sequence ID" value="XP_024082439.1"/>
    <property type="gene ID" value="LOC106669237"/>
</dbReference>
<reference evidence="4" key="1">
    <citation type="submission" date="2022-01" db="UniProtKB">
        <authorList>
            <consortium name="EnsemblMetazoa"/>
        </authorList>
    </citation>
    <scope>IDENTIFICATION</scope>
</reference>
<dbReference type="Proteomes" id="UP000494040">
    <property type="component" value="Unassembled WGS sequence"/>
</dbReference>
<proteinExistence type="predicted"/>
<feature type="compositionally biased region" description="Acidic residues" evidence="2">
    <location>
        <begin position="1122"/>
        <end position="1131"/>
    </location>
</feature>
<dbReference type="PANTHER" id="PTHR34755">
    <property type="entry name" value="SERINE/ARGININE REPETITIVE MATRIX PROTEIN 3-RELATED"/>
    <property type="match status" value="1"/>
</dbReference>
<feature type="region of interest" description="Disordered" evidence="2">
    <location>
        <begin position="671"/>
        <end position="694"/>
    </location>
</feature>